<dbReference type="OrthoDB" id="9800801at2"/>
<evidence type="ECO:0000256" key="1">
    <source>
        <dbReference type="ARBA" id="ARBA00006594"/>
    </source>
</evidence>
<keyword evidence="9" id="KW-1185">Reference proteome</keyword>
<reference evidence="8 9" key="1">
    <citation type="journal article" date="2008" name="J. Bacteriol.">
        <title>Complete genome sequence of Leuconostoc citreum KM20.</title>
        <authorList>
            <person name="Kim J.F."/>
            <person name="Jeong H."/>
            <person name="Lee J.-S."/>
            <person name="Choi S.-H."/>
            <person name="Ha M."/>
            <person name="Hur C.-G."/>
            <person name="Kim J.-S."/>
            <person name="Lee S."/>
            <person name="Park H.-S."/>
            <person name="Park Y.-H."/>
            <person name="Oh T.K."/>
        </authorList>
    </citation>
    <scope>NUCLEOTIDE SEQUENCE [LARGE SCALE GENOMIC DNA]</scope>
    <source>
        <strain evidence="8 9">KM20</strain>
    </source>
</reference>
<evidence type="ECO:0000256" key="2">
    <source>
        <dbReference type="ARBA" id="ARBA00022603"/>
    </source>
</evidence>
<keyword evidence="3 8" id="KW-0808">Transferase</keyword>
<dbReference type="GO" id="GO:0009007">
    <property type="term" value="F:site-specific DNA-methyltransferase (adenine-specific) activity"/>
    <property type="evidence" value="ECO:0007669"/>
    <property type="project" value="UniProtKB-EC"/>
</dbReference>
<feature type="region of interest" description="Disordered" evidence="6">
    <location>
        <begin position="223"/>
        <end position="245"/>
    </location>
</feature>
<gene>
    <name evidence="8" type="ordered locus">LCK_00877</name>
</gene>
<dbReference type="PRINTS" id="PR00506">
    <property type="entry name" value="D21N6MTFRASE"/>
</dbReference>
<proteinExistence type="inferred from homology"/>
<evidence type="ECO:0000256" key="5">
    <source>
        <dbReference type="ARBA" id="ARBA00022747"/>
    </source>
</evidence>
<dbReference type="HOGENOM" id="CLU_408162_0_0_9"/>
<dbReference type="GO" id="GO:0032259">
    <property type="term" value="P:methylation"/>
    <property type="evidence" value="ECO:0007669"/>
    <property type="project" value="UniProtKB-KW"/>
</dbReference>
<dbReference type="STRING" id="349519.LCK_00877"/>
<dbReference type="eggNOG" id="COG2189">
    <property type="taxonomic scope" value="Bacteria"/>
</dbReference>
<feature type="domain" description="DNA methylase N-4/N-6" evidence="7">
    <location>
        <begin position="112"/>
        <end position="336"/>
    </location>
</feature>
<dbReference type="Pfam" id="PF01555">
    <property type="entry name" value="N6_N4_Mtase"/>
    <property type="match status" value="1"/>
</dbReference>
<dbReference type="SUPFAM" id="SSF53335">
    <property type="entry name" value="S-adenosyl-L-methionine-dependent methyltransferases"/>
    <property type="match status" value="1"/>
</dbReference>
<evidence type="ECO:0000256" key="3">
    <source>
        <dbReference type="ARBA" id="ARBA00022679"/>
    </source>
</evidence>
<dbReference type="Gene3D" id="3.40.50.150">
    <property type="entry name" value="Vaccinia Virus protein VP39"/>
    <property type="match status" value="1"/>
</dbReference>
<accession>B1MYV3</accession>
<evidence type="ECO:0000256" key="4">
    <source>
        <dbReference type="ARBA" id="ARBA00022691"/>
    </source>
</evidence>
<dbReference type="GO" id="GO:0009307">
    <property type="term" value="P:DNA restriction-modification system"/>
    <property type="evidence" value="ECO:0007669"/>
    <property type="project" value="UniProtKB-KW"/>
</dbReference>
<evidence type="ECO:0000313" key="9">
    <source>
        <dbReference type="Proteomes" id="UP000002166"/>
    </source>
</evidence>
<dbReference type="GO" id="GO:0003677">
    <property type="term" value="F:DNA binding"/>
    <property type="evidence" value="ECO:0007669"/>
    <property type="project" value="InterPro"/>
</dbReference>
<dbReference type="InterPro" id="IPR002052">
    <property type="entry name" value="DNA_methylase_N6_adenine_CS"/>
</dbReference>
<dbReference type="GO" id="GO:0008170">
    <property type="term" value="F:N-methyltransferase activity"/>
    <property type="evidence" value="ECO:0007669"/>
    <property type="project" value="InterPro"/>
</dbReference>
<keyword evidence="4" id="KW-0949">S-adenosyl-L-methionine</keyword>
<comment type="similarity">
    <text evidence="1">Belongs to the N(4)/N(6)-methyltransferase family.</text>
</comment>
<dbReference type="AlphaFoldDB" id="B1MYV3"/>
<dbReference type="PROSITE" id="PS00092">
    <property type="entry name" value="N6_MTASE"/>
    <property type="match status" value="1"/>
</dbReference>
<dbReference type="InterPro" id="IPR029063">
    <property type="entry name" value="SAM-dependent_MTases_sf"/>
</dbReference>
<evidence type="ECO:0000259" key="7">
    <source>
        <dbReference type="Pfam" id="PF01555"/>
    </source>
</evidence>
<dbReference type="EC" id="2.1.1.72" evidence="8"/>
<name>B1MYV3_LEUCK</name>
<sequence length="610" mass="70257">MDVNRKNHLLTLLAAAQESVVNNVEIPTDFARDFFPPERKEYELTYFDKENQQSVISKTFAAPIQLDRTFGKAGQNEWINKIIFGDNLQVLKTLIEWKKDGLLKNKDGSDGVRVVYIDPPFASKQDFQNKDQKAYSDKLKGVEYLEWLRKRLILLREILADDGNIFVHLDWHKMHYVKVLMDEIFGEANFVNDIVWSYRTGRGGNSEFNKQHDDILFYSKQQKHKFNPQREKSYTKSKNRKPGLTNYGKATTEFFEDAQGVYRWSSMRDVWDIPYINSQSKERVGYPTQKPEALLEIIIGSASDAGDLVLDLFGGSGVTAAVAEKMDRRWITGDVGKLSIYVIQKRILALENYHSFGVYNAGHYDESKMKTFTSHEWKKFAMSLYDVEPSKEIIKGFSFDGVKDGELVKVYSPQDLDTIGGPSTKITEKTLLDIYERVGLSLGPEVFIIAPQGKFGFAVDEYDHDGDWNTLFTILRVPYTLMARFTESFSAIKQANDRESINAVIDAVGFDFIRPPKVEFEIKDNVLSISSFDAESRIKGEYKTHGFDAFSMVLVDNNYDGKIFNFTNFYFNTDFKNYSLYIPELVKGKRIMLIFIDKFGNEFKTDMELK</sequence>
<dbReference type="InterPro" id="IPR002941">
    <property type="entry name" value="DNA_methylase_N4/N6"/>
</dbReference>
<evidence type="ECO:0000313" key="8">
    <source>
        <dbReference type="EMBL" id="ACA82705.1"/>
    </source>
</evidence>
<dbReference type="InterPro" id="IPR002295">
    <property type="entry name" value="N4/N6-MTase_EcoPI_Mod-like"/>
</dbReference>
<dbReference type="REBASE" id="17322">
    <property type="entry name" value="M.LciKMORF877P"/>
</dbReference>
<evidence type="ECO:0000256" key="6">
    <source>
        <dbReference type="SAM" id="MobiDB-lite"/>
    </source>
</evidence>
<dbReference type="Proteomes" id="UP000002166">
    <property type="component" value="Chromosome"/>
</dbReference>
<dbReference type="EMBL" id="DQ489736">
    <property type="protein sequence ID" value="ACA82705.1"/>
    <property type="molecule type" value="Genomic_DNA"/>
</dbReference>
<dbReference type="KEGG" id="lci:LCK_00877"/>
<keyword evidence="5" id="KW-0680">Restriction system</keyword>
<protein>
    <submittedName>
        <fullName evidence="8">Site-specific DNA-methyltransferase</fullName>
        <ecNumber evidence="8">2.1.1.72</ecNumber>
    </submittedName>
</protein>
<organism evidence="8 9">
    <name type="scientific">Leuconostoc citreum (strain KM20)</name>
    <dbReference type="NCBI Taxonomy" id="349519"/>
    <lineage>
        <taxon>Bacteria</taxon>
        <taxon>Bacillati</taxon>
        <taxon>Bacillota</taxon>
        <taxon>Bacilli</taxon>
        <taxon>Lactobacillales</taxon>
        <taxon>Lactobacillaceae</taxon>
        <taxon>Leuconostoc</taxon>
    </lineage>
</organism>
<keyword evidence="2 8" id="KW-0489">Methyltransferase</keyword>